<accession>A0A6I1EID0</accession>
<evidence type="ECO:0000313" key="8">
    <source>
        <dbReference type="Proteomes" id="UP000430564"/>
    </source>
</evidence>
<dbReference type="Proteomes" id="UP000430564">
    <property type="component" value="Unassembled WGS sequence"/>
</dbReference>
<dbReference type="GO" id="GO:0001217">
    <property type="term" value="F:DNA-binding transcription repressor activity"/>
    <property type="evidence" value="ECO:0007669"/>
    <property type="project" value="TreeGrafter"/>
</dbReference>
<evidence type="ECO:0000313" key="7">
    <source>
        <dbReference type="EMBL" id="KAB7655146.1"/>
    </source>
</evidence>
<dbReference type="SUPFAM" id="SSF81273">
    <property type="entry name" value="H-NS histone-like proteins"/>
    <property type="match status" value="1"/>
</dbReference>
<feature type="domain" description="DNA-binding protein H-NS-like C-terminal" evidence="6">
    <location>
        <begin position="62"/>
        <end position="106"/>
    </location>
</feature>
<dbReference type="GO" id="GO:0005829">
    <property type="term" value="C:cytosol"/>
    <property type="evidence" value="ECO:0007669"/>
    <property type="project" value="TreeGrafter"/>
</dbReference>
<comment type="subcellular location">
    <subcellularLocation>
        <location evidence="1">Cytoplasm</location>
        <location evidence="1">Nucleoid</location>
    </subcellularLocation>
</comment>
<dbReference type="OrthoDB" id="5297879at2"/>
<dbReference type="GO" id="GO:0003680">
    <property type="term" value="F:minor groove of adenine-thymine-rich DNA binding"/>
    <property type="evidence" value="ECO:0007669"/>
    <property type="project" value="TreeGrafter"/>
</dbReference>
<keyword evidence="3" id="KW-0963">Cytoplasm</keyword>
<protein>
    <submittedName>
        <fullName evidence="7">H-NS histone family protein</fullName>
    </submittedName>
</protein>
<dbReference type="Gene3D" id="4.10.430.10">
    <property type="entry name" value="Histone-like protein H-NS, C-terminal domain"/>
    <property type="match status" value="1"/>
</dbReference>
<organism evidence="7 8">
    <name type="scientific">Sutterella seckii</name>
    <dbReference type="NCBI Taxonomy" id="1944635"/>
    <lineage>
        <taxon>Bacteria</taxon>
        <taxon>Pseudomonadati</taxon>
        <taxon>Pseudomonadota</taxon>
        <taxon>Betaproteobacteria</taxon>
        <taxon>Burkholderiales</taxon>
        <taxon>Sutterellaceae</taxon>
        <taxon>Sutterella</taxon>
    </lineage>
</organism>
<dbReference type="EMBL" id="WEHX01000089">
    <property type="protein sequence ID" value="KAB7655146.1"/>
    <property type="molecule type" value="Genomic_DNA"/>
</dbReference>
<keyword evidence="4" id="KW-0238">DNA-binding</keyword>
<evidence type="ECO:0000256" key="3">
    <source>
        <dbReference type="ARBA" id="ARBA00022490"/>
    </source>
</evidence>
<dbReference type="PANTHER" id="PTHR38097:SF2">
    <property type="entry name" value="DNA-BINDING PROTEIN STPA"/>
    <property type="match status" value="1"/>
</dbReference>
<dbReference type="GO" id="GO:0000976">
    <property type="term" value="F:transcription cis-regulatory region binding"/>
    <property type="evidence" value="ECO:0007669"/>
    <property type="project" value="TreeGrafter"/>
</dbReference>
<dbReference type="Pfam" id="PF00816">
    <property type="entry name" value="Histone_HNS"/>
    <property type="match status" value="1"/>
</dbReference>
<dbReference type="GO" id="GO:0032993">
    <property type="term" value="C:protein-DNA complex"/>
    <property type="evidence" value="ECO:0007669"/>
    <property type="project" value="TreeGrafter"/>
</dbReference>
<dbReference type="AlphaFoldDB" id="A0A6I1EID0"/>
<dbReference type="RefSeq" id="WP_152158930.1">
    <property type="nucleotide sequence ID" value="NZ_WEHX01000089.1"/>
</dbReference>
<dbReference type="GO" id="GO:0009295">
    <property type="term" value="C:nucleoid"/>
    <property type="evidence" value="ECO:0007669"/>
    <property type="project" value="UniProtKB-SubCell"/>
</dbReference>
<reference evidence="7 8" key="1">
    <citation type="submission" date="2019-10" db="EMBL/GenBank/DDBJ databases">
        <title>Genome diversity of Sutterella seckii.</title>
        <authorList>
            <person name="Chaplin A.V."/>
            <person name="Sokolova S.R."/>
            <person name="Mosin K.A."/>
            <person name="Ivanova E.L."/>
            <person name="Kochetkova T.O."/>
            <person name="Goltsov A.Y."/>
            <person name="Trofimov D.Y."/>
            <person name="Efimov B.A."/>
        </authorList>
    </citation>
    <scope>NUCLEOTIDE SEQUENCE [LARGE SCALE GENOMIC DNA]</scope>
    <source>
        <strain evidence="7 8">ASD393</strain>
    </source>
</reference>
<dbReference type="InterPro" id="IPR027444">
    <property type="entry name" value="H-NS_C_dom"/>
</dbReference>
<evidence type="ECO:0000256" key="1">
    <source>
        <dbReference type="ARBA" id="ARBA00004453"/>
    </source>
</evidence>
<feature type="region of interest" description="Disordered" evidence="5">
    <location>
        <begin position="50"/>
        <end position="85"/>
    </location>
</feature>
<evidence type="ECO:0000256" key="2">
    <source>
        <dbReference type="ARBA" id="ARBA00010610"/>
    </source>
</evidence>
<dbReference type="PANTHER" id="PTHR38097">
    <property type="match status" value="1"/>
</dbReference>
<gene>
    <name evidence="7" type="ORF">GBM95_09785</name>
</gene>
<proteinExistence type="inferred from homology"/>
<evidence type="ECO:0000259" key="6">
    <source>
        <dbReference type="SMART" id="SM00528"/>
    </source>
</evidence>
<comment type="caution">
    <text evidence="7">The sequence shown here is derived from an EMBL/GenBank/DDBJ whole genome shotgun (WGS) entry which is preliminary data.</text>
</comment>
<comment type="similarity">
    <text evidence="2">Belongs to the histone-like protein H-NS family.</text>
</comment>
<dbReference type="SMART" id="SM00528">
    <property type="entry name" value="HNS"/>
    <property type="match status" value="1"/>
</dbReference>
<dbReference type="InterPro" id="IPR037150">
    <property type="entry name" value="H-NS_C_dom_sf"/>
</dbReference>
<dbReference type="GO" id="GO:0003681">
    <property type="term" value="F:bent DNA binding"/>
    <property type="evidence" value="ECO:0007669"/>
    <property type="project" value="TreeGrafter"/>
</dbReference>
<sequence length="107" mass="12306">MDFAQFEKEISDLDGLRQQIRDREARLHDEAVENIQSLIDQLKIKSTELRFPDQPSKKGGVIRPVNPVAPKYRNPETGETWSGRGRTPVWMSQAVEQGAKKDDFLIR</sequence>
<evidence type="ECO:0000256" key="4">
    <source>
        <dbReference type="ARBA" id="ARBA00023125"/>
    </source>
</evidence>
<name>A0A6I1EID0_9BURK</name>
<evidence type="ECO:0000256" key="5">
    <source>
        <dbReference type="SAM" id="MobiDB-lite"/>
    </source>
</evidence>